<evidence type="ECO:0000256" key="1">
    <source>
        <dbReference type="SAM" id="SignalP"/>
    </source>
</evidence>
<dbReference type="CDD" id="cd23611">
    <property type="entry name" value="TFP_LU_ECD_THFP5"/>
    <property type="match status" value="1"/>
</dbReference>
<dbReference type="Gene3D" id="2.10.60.10">
    <property type="entry name" value="CD59"/>
    <property type="match status" value="1"/>
</dbReference>
<feature type="chain" id="PRO_5038525810" evidence="1">
    <location>
        <begin position="20"/>
        <end position="91"/>
    </location>
</feature>
<keyword evidence="3" id="KW-1185">Reference proteome</keyword>
<gene>
    <name evidence="2" type="ORF">MATL_G00175940</name>
</gene>
<dbReference type="InterPro" id="IPR045860">
    <property type="entry name" value="Snake_toxin-like_sf"/>
</dbReference>
<sequence>MKALVITFFLLLALSCGDALQCNRCVPSTPGGRCTTTLETCRPDHDACIRAMFLPPLPISHFRRCIKKSDCMLLQGTPNINAYCCSSDRCN</sequence>
<reference evidence="2" key="1">
    <citation type="submission" date="2021-01" db="EMBL/GenBank/DDBJ databases">
        <authorList>
            <person name="Zahm M."/>
            <person name="Roques C."/>
            <person name="Cabau C."/>
            <person name="Klopp C."/>
            <person name="Donnadieu C."/>
            <person name="Jouanno E."/>
            <person name="Lampietro C."/>
            <person name="Louis A."/>
            <person name="Herpin A."/>
            <person name="Echchiki A."/>
            <person name="Berthelot C."/>
            <person name="Parey E."/>
            <person name="Roest-Crollius H."/>
            <person name="Braasch I."/>
            <person name="Postlethwait J."/>
            <person name="Bobe J."/>
            <person name="Montfort J."/>
            <person name="Bouchez O."/>
            <person name="Begum T."/>
            <person name="Mejri S."/>
            <person name="Adams A."/>
            <person name="Chen W.-J."/>
            <person name="Guiguen Y."/>
        </authorList>
    </citation>
    <scope>NUCLEOTIDE SEQUENCE</scope>
    <source>
        <strain evidence="2">YG-15Mar2019-1</strain>
        <tissue evidence="2">Brain</tissue>
    </source>
</reference>
<dbReference type="Proteomes" id="UP001046870">
    <property type="component" value="Chromosome 15"/>
</dbReference>
<feature type="signal peptide" evidence="1">
    <location>
        <begin position="1"/>
        <end position="19"/>
    </location>
</feature>
<comment type="caution">
    <text evidence="2">The sequence shown here is derived from an EMBL/GenBank/DDBJ whole genome shotgun (WGS) entry which is preliminary data.</text>
</comment>
<dbReference type="AlphaFoldDB" id="A0A9D3PQG0"/>
<dbReference type="EMBL" id="JAFDVH010000015">
    <property type="protein sequence ID" value="KAG7463377.1"/>
    <property type="molecule type" value="Genomic_DNA"/>
</dbReference>
<evidence type="ECO:0000313" key="2">
    <source>
        <dbReference type="EMBL" id="KAG7463377.1"/>
    </source>
</evidence>
<organism evidence="2 3">
    <name type="scientific">Megalops atlanticus</name>
    <name type="common">Tarpon</name>
    <name type="synonym">Clupea gigantea</name>
    <dbReference type="NCBI Taxonomy" id="7932"/>
    <lineage>
        <taxon>Eukaryota</taxon>
        <taxon>Metazoa</taxon>
        <taxon>Chordata</taxon>
        <taxon>Craniata</taxon>
        <taxon>Vertebrata</taxon>
        <taxon>Euteleostomi</taxon>
        <taxon>Actinopterygii</taxon>
        <taxon>Neopterygii</taxon>
        <taxon>Teleostei</taxon>
        <taxon>Elopiformes</taxon>
        <taxon>Megalopidae</taxon>
        <taxon>Megalops</taxon>
    </lineage>
</organism>
<name>A0A9D3PQG0_MEGAT</name>
<accession>A0A9D3PQG0</accession>
<evidence type="ECO:0000313" key="3">
    <source>
        <dbReference type="Proteomes" id="UP001046870"/>
    </source>
</evidence>
<dbReference type="OrthoDB" id="8846122at2759"/>
<proteinExistence type="predicted"/>
<keyword evidence="1" id="KW-0732">Signal</keyword>
<dbReference type="SUPFAM" id="SSF57302">
    <property type="entry name" value="Snake toxin-like"/>
    <property type="match status" value="1"/>
</dbReference>
<dbReference type="PROSITE" id="PS51257">
    <property type="entry name" value="PROKAR_LIPOPROTEIN"/>
    <property type="match status" value="1"/>
</dbReference>
<protein>
    <submittedName>
        <fullName evidence="2">Uncharacterized protein</fullName>
    </submittedName>
</protein>